<feature type="chain" id="PRO_5037821251" description="Cytochrome b5 domain-containing protein" evidence="1">
    <location>
        <begin position="26"/>
        <end position="784"/>
    </location>
</feature>
<feature type="signal peptide" evidence="1">
    <location>
        <begin position="1"/>
        <end position="25"/>
    </location>
</feature>
<organism evidence="2 3">
    <name type="scientific">Eiseniibacteriota bacterium</name>
    <dbReference type="NCBI Taxonomy" id="2212470"/>
    <lineage>
        <taxon>Bacteria</taxon>
        <taxon>Candidatus Eiseniibacteriota</taxon>
    </lineage>
</organism>
<evidence type="ECO:0000313" key="3">
    <source>
        <dbReference type="Proteomes" id="UP000697710"/>
    </source>
</evidence>
<proteinExistence type="predicted"/>
<dbReference type="Proteomes" id="UP000697710">
    <property type="component" value="Unassembled WGS sequence"/>
</dbReference>
<accession>A0A956LZ77</accession>
<evidence type="ECO:0008006" key="4">
    <source>
        <dbReference type="Google" id="ProtNLM"/>
    </source>
</evidence>
<protein>
    <recommendedName>
        <fullName evidence="4">Cytochrome b5 domain-containing protein</fullName>
    </recommendedName>
</protein>
<keyword evidence="1" id="KW-0732">Signal</keyword>
<comment type="caution">
    <text evidence="2">The sequence shown here is derived from an EMBL/GenBank/DDBJ whole genome shotgun (WGS) entry which is preliminary data.</text>
</comment>
<name>A0A956LZ77_UNCEI</name>
<gene>
    <name evidence="2" type="ORF">KC729_08510</name>
</gene>
<reference evidence="2" key="1">
    <citation type="submission" date="2020-04" db="EMBL/GenBank/DDBJ databases">
        <authorList>
            <person name="Zhang T."/>
        </authorList>
    </citation>
    <scope>NUCLEOTIDE SEQUENCE</scope>
    <source>
        <strain evidence="2">HKST-UBA01</strain>
    </source>
</reference>
<reference evidence="2" key="2">
    <citation type="journal article" date="2021" name="Microbiome">
        <title>Successional dynamics and alternative stable states in a saline activated sludge microbial community over 9 years.</title>
        <authorList>
            <person name="Wang Y."/>
            <person name="Ye J."/>
            <person name="Ju F."/>
            <person name="Liu L."/>
            <person name="Boyd J.A."/>
            <person name="Deng Y."/>
            <person name="Parks D.H."/>
            <person name="Jiang X."/>
            <person name="Yin X."/>
            <person name="Woodcroft B.J."/>
            <person name="Tyson G.W."/>
            <person name="Hugenholtz P."/>
            <person name="Polz M.F."/>
            <person name="Zhang T."/>
        </authorList>
    </citation>
    <scope>NUCLEOTIDE SEQUENCE</scope>
    <source>
        <strain evidence="2">HKST-UBA01</strain>
    </source>
</reference>
<dbReference type="EMBL" id="JAGQHR010000219">
    <property type="protein sequence ID" value="MCA9727712.1"/>
    <property type="molecule type" value="Genomic_DNA"/>
</dbReference>
<dbReference type="AlphaFoldDB" id="A0A956LZ77"/>
<evidence type="ECO:0000256" key="1">
    <source>
        <dbReference type="SAM" id="SignalP"/>
    </source>
</evidence>
<sequence>MQSSPLGLLGLVLCLGALPVTRCHASWNDGGVLVVHVQNTLVYSTSMRPPHPGGEPICGAGLPDRCIDAVARADGSEPVAFSILAAFPEGSFPRLAGVVFGIEYDPGIHITADRSCGDYDLPEEDWPDSGTGIAVSWAQAQETWVTQICAFIGYAEDAGPAELRTTPHPTQGGFFVDDTVIGDLVPIGFYPTLGFGMDGVFECPPPNVLGGCCPESGRCYITGRESCENVGGIYQGDHVGCDPNPCPRGACCFPDGTCTYSIPYDCTSVGGEFLGLDSDCVVNPCTLPGACCSPNGLCRIETEASCADLQWDYVGEGSACEPNPCMQPASGGCCFVDGTCEVLTAAVCAEHHGDYQGDGSSCEIPICPVPDRACCLGGGTCEFLWTERCLEMGGEPMAMGSICEPNPCEAPCPPFRLNGRPSTTLPSPPVDIWADAVVADRAHDGTGAMEGAEGADAAGPLVDDNPNRGGVLLVHVNEDLVYSQDGAFCGASDLGDCLDAVTRVDHTEPVVCHVLAAFGDNAAPRLTGLAFGIEYDDCVQVLDWHPCADNEGPIPGWPASGLGTELYWDEPRRAQLTEVYWFGLSSYDGRSGNFVLGPHPTRGGYFVDDSDPAHLDPIEDYGTLGFFTPGTRVCPGPQAPVGACCYGPAECVMTMQYECIDSGGEYLGDDFACELTPCNPDRVGACCTRDGRCTRVDADRCLAMHGEFQGGGTLCVPDPCSTPSVCCFPDGSCAPLTQRACEQVGGEFRGELPVCDPNPCVPPTLLIDQSWGSLKARFRILVGP</sequence>
<evidence type="ECO:0000313" key="2">
    <source>
        <dbReference type="EMBL" id="MCA9727712.1"/>
    </source>
</evidence>